<dbReference type="SUPFAM" id="SSF56645">
    <property type="entry name" value="Acyl-CoA dehydrogenase NM domain-like"/>
    <property type="match status" value="1"/>
</dbReference>
<keyword evidence="9" id="KW-1185">Reference proteome</keyword>
<keyword evidence="4" id="KW-0274">FAD</keyword>
<feature type="domain" description="Acyl-CoA dehydrogenase/oxidase C-terminal" evidence="6">
    <location>
        <begin position="226"/>
        <end position="351"/>
    </location>
</feature>
<keyword evidence="5" id="KW-0560">Oxidoreductase</keyword>
<keyword evidence="3" id="KW-0285">Flavoprotein</keyword>
<dbReference type="Proteomes" id="UP001500618">
    <property type="component" value="Unassembled WGS sequence"/>
</dbReference>
<dbReference type="Pfam" id="PF00441">
    <property type="entry name" value="Acyl-CoA_dh_1"/>
    <property type="match status" value="1"/>
</dbReference>
<dbReference type="Gene3D" id="1.20.140.10">
    <property type="entry name" value="Butyryl-CoA Dehydrogenase, subunit A, domain 3"/>
    <property type="match status" value="1"/>
</dbReference>
<dbReference type="InterPro" id="IPR037069">
    <property type="entry name" value="AcylCoA_DH/ox_N_sf"/>
</dbReference>
<evidence type="ECO:0000259" key="6">
    <source>
        <dbReference type="Pfam" id="PF00441"/>
    </source>
</evidence>
<dbReference type="InterPro" id="IPR046373">
    <property type="entry name" value="Acyl-CoA_Oxase/DH_mid-dom_sf"/>
</dbReference>
<sequence length="362" mass="39042">MELVLTQEQEDLRATVRKFFQDQVPMSAVRAVVDGADYDAGLWKRMSSELGLTGLVVPESYGGAGAGHVERSVVLEEMGRFLVPSAFFSSAVLAVDALLTLDDEQARADLLPRLASGEITGTVAVAEDSVYWHPGTTNTEAASTDTGWVLNGQKNLVVDGATAGVIIVYADEGFFLVDGQAAGLTRTPLAVLDPTRRLARLEFSQVSARKLECADAAAALRAMADLAAVALAAEQVGGLARSMEMSVDYAKVRVQFGRLIGSYQAVKHGCVDSYVDWELTSSVLRYATWVADNNLDELRTAAALVRSSVSPAYFRVAARTIQLHGGIGYTWEHDAHFYYKRAKSSELLFGDPAEQLAERLGI</sequence>
<dbReference type="InterPro" id="IPR009075">
    <property type="entry name" value="AcylCo_DH/oxidase_C"/>
</dbReference>
<dbReference type="PANTHER" id="PTHR43884:SF20">
    <property type="entry name" value="ACYL-COA DEHYDROGENASE FADE28"/>
    <property type="match status" value="1"/>
</dbReference>
<evidence type="ECO:0000256" key="1">
    <source>
        <dbReference type="ARBA" id="ARBA00001974"/>
    </source>
</evidence>
<dbReference type="InterPro" id="IPR036250">
    <property type="entry name" value="AcylCo_DH-like_C"/>
</dbReference>
<dbReference type="EMBL" id="BAAANY010000046">
    <property type="protein sequence ID" value="GAA1720968.1"/>
    <property type="molecule type" value="Genomic_DNA"/>
</dbReference>
<dbReference type="Gene3D" id="1.10.540.10">
    <property type="entry name" value="Acyl-CoA dehydrogenase/oxidase, N-terminal domain"/>
    <property type="match status" value="1"/>
</dbReference>
<evidence type="ECO:0000259" key="7">
    <source>
        <dbReference type="Pfam" id="PF02771"/>
    </source>
</evidence>
<gene>
    <name evidence="8" type="ORF">GCM10009765_81500</name>
</gene>
<reference evidence="8 9" key="1">
    <citation type="journal article" date="2019" name="Int. J. Syst. Evol. Microbiol.">
        <title>The Global Catalogue of Microorganisms (GCM) 10K type strain sequencing project: providing services to taxonomists for standard genome sequencing and annotation.</title>
        <authorList>
            <consortium name="The Broad Institute Genomics Platform"/>
            <consortium name="The Broad Institute Genome Sequencing Center for Infectious Disease"/>
            <person name="Wu L."/>
            <person name="Ma J."/>
        </authorList>
    </citation>
    <scope>NUCLEOTIDE SEQUENCE [LARGE SCALE GENOMIC DNA]</scope>
    <source>
        <strain evidence="8 9">JCM 14718</strain>
    </source>
</reference>
<comment type="similarity">
    <text evidence="2">Belongs to the acyl-CoA dehydrogenase family.</text>
</comment>
<proteinExistence type="inferred from homology"/>
<dbReference type="PANTHER" id="PTHR43884">
    <property type="entry name" value="ACYL-COA DEHYDROGENASE"/>
    <property type="match status" value="1"/>
</dbReference>
<dbReference type="RefSeq" id="WP_344315343.1">
    <property type="nucleotide sequence ID" value="NZ_BAAANY010000046.1"/>
</dbReference>
<dbReference type="Gene3D" id="2.40.110.10">
    <property type="entry name" value="Butyryl-CoA Dehydrogenase, subunit A, domain 2"/>
    <property type="match status" value="1"/>
</dbReference>
<evidence type="ECO:0000256" key="4">
    <source>
        <dbReference type="ARBA" id="ARBA00022827"/>
    </source>
</evidence>
<feature type="domain" description="Acyl-CoA dehydrogenase/oxidase N-terminal" evidence="7">
    <location>
        <begin position="6"/>
        <end position="118"/>
    </location>
</feature>
<dbReference type="Pfam" id="PF02771">
    <property type="entry name" value="Acyl-CoA_dh_N"/>
    <property type="match status" value="1"/>
</dbReference>
<accession>A0ABN2J9W3</accession>
<name>A0ABN2J9W3_9ACTN</name>
<evidence type="ECO:0000256" key="3">
    <source>
        <dbReference type="ARBA" id="ARBA00022630"/>
    </source>
</evidence>
<dbReference type="InterPro" id="IPR013786">
    <property type="entry name" value="AcylCoA_DH/ox_N"/>
</dbReference>
<comment type="caution">
    <text evidence="8">The sequence shown here is derived from an EMBL/GenBank/DDBJ whole genome shotgun (WGS) entry which is preliminary data.</text>
</comment>
<protein>
    <submittedName>
        <fullName evidence="8">Acyl-CoA dehydrogenase family protein</fullName>
    </submittedName>
</protein>
<organism evidence="8 9">
    <name type="scientific">Fodinicola feengrottensis</name>
    <dbReference type="NCBI Taxonomy" id="435914"/>
    <lineage>
        <taxon>Bacteria</taxon>
        <taxon>Bacillati</taxon>
        <taxon>Actinomycetota</taxon>
        <taxon>Actinomycetes</taxon>
        <taxon>Mycobacteriales</taxon>
        <taxon>Fodinicola</taxon>
    </lineage>
</organism>
<evidence type="ECO:0000256" key="5">
    <source>
        <dbReference type="ARBA" id="ARBA00023002"/>
    </source>
</evidence>
<dbReference type="SUPFAM" id="SSF47203">
    <property type="entry name" value="Acyl-CoA dehydrogenase C-terminal domain-like"/>
    <property type="match status" value="1"/>
</dbReference>
<dbReference type="CDD" id="cd00567">
    <property type="entry name" value="ACAD"/>
    <property type="match status" value="1"/>
</dbReference>
<dbReference type="InterPro" id="IPR009100">
    <property type="entry name" value="AcylCoA_DH/oxidase_NM_dom_sf"/>
</dbReference>
<comment type="cofactor">
    <cofactor evidence="1">
        <name>FAD</name>
        <dbReference type="ChEBI" id="CHEBI:57692"/>
    </cofactor>
</comment>
<evidence type="ECO:0000313" key="9">
    <source>
        <dbReference type="Proteomes" id="UP001500618"/>
    </source>
</evidence>
<evidence type="ECO:0000256" key="2">
    <source>
        <dbReference type="ARBA" id="ARBA00009347"/>
    </source>
</evidence>
<evidence type="ECO:0000313" key="8">
    <source>
        <dbReference type="EMBL" id="GAA1720968.1"/>
    </source>
</evidence>